<accession>A0A9K3D755</accession>
<dbReference type="SUPFAM" id="SSF52949">
    <property type="entry name" value="Macro domain-like"/>
    <property type="match status" value="1"/>
</dbReference>
<dbReference type="InterPro" id="IPR043472">
    <property type="entry name" value="Macro_dom-like"/>
</dbReference>
<comment type="caution">
    <text evidence="3">The sequence shown here is derived from an EMBL/GenBank/DDBJ whole genome shotgun (WGS) entry which is preliminary data.</text>
</comment>
<evidence type="ECO:0000313" key="3">
    <source>
        <dbReference type="EMBL" id="GIQ89422.1"/>
    </source>
</evidence>
<organism evidence="3 4">
    <name type="scientific">Kipferlia bialata</name>
    <dbReference type="NCBI Taxonomy" id="797122"/>
    <lineage>
        <taxon>Eukaryota</taxon>
        <taxon>Metamonada</taxon>
        <taxon>Carpediemonas-like organisms</taxon>
        <taxon>Kipferlia</taxon>
    </lineage>
</organism>
<evidence type="ECO:0000313" key="4">
    <source>
        <dbReference type="Proteomes" id="UP000265618"/>
    </source>
</evidence>
<dbReference type="AlphaFoldDB" id="A0A9K3D755"/>
<proteinExistence type="predicted"/>
<dbReference type="PROSITE" id="PS51154">
    <property type="entry name" value="MACRO"/>
    <property type="match status" value="1"/>
</dbReference>
<dbReference type="Gene3D" id="3.40.220.10">
    <property type="entry name" value="Leucine Aminopeptidase, subunit E, domain 1"/>
    <property type="match status" value="1"/>
</dbReference>
<protein>
    <recommendedName>
        <fullName evidence="2">Macro domain-containing protein</fullName>
    </recommendedName>
</protein>
<feature type="non-terminal residue" evidence="3">
    <location>
        <position position="383"/>
    </location>
</feature>
<name>A0A9K3D755_9EUKA</name>
<dbReference type="InterPro" id="IPR015797">
    <property type="entry name" value="NUDIX_hydrolase-like_dom_sf"/>
</dbReference>
<feature type="non-terminal residue" evidence="3">
    <location>
        <position position="1"/>
    </location>
</feature>
<evidence type="ECO:0000256" key="1">
    <source>
        <dbReference type="SAM" id="MobiDB-lite"/>
    </source>
</evidence>
<feature type="domain" description="Macro" evidence="2">
    <location>
        <begin position="1"/>
        <end position="153"/>
    </location>
</feature>
<feature type="region of interest" description="Disordered" evidence="1">
    <location>
        <begin position="1"/>
        <end position="23"/>
    </location>
</feature>
<dbReference type="PANTHER" id="PTHR11106:SF111">
    <property type="entry name" value="MACRO DOMAIN-CONTAINING PROTEIN"/>
    <property type="match status" value="1"/>
</dbReference>
<dbReference type="SUPFAM" id="SSF55811">
    <property type="entry name" value="Nudix"/>
    <property type="match status" value="1"/>
</dbReference>
<dbReference type="OrthoDB" id="6133115at2759"/>
<reference evidence="3 4" key="1">
    <citation type="journal article" date="2018" name="PLoS ONE">
        <title>The draft genome of Kipferlia bialata reveals reductive genome evolution in fornicate parasites.</title>
        <authorList>
            <person name="Tanifuji G."/>
            <person name="Takabayashi S."/>
            <person name="Kume K."/>
            <person name="Takagi M."/>
            <person name="Nakayama T."/>
            <person name="Kamikawa R."/>
            <person name="Inagaki Y."/>
            <person name="Hashimoto T."/>
        </authorList>
    </citation>
    <scope>NUCLEOTIDE SEQUENCE [LARGE SCALE GENOMIC DNA]</scope>
    <source>
        <strain evidence="3">NY0173</strain>
    </source>
</reference>
<sequence length="383" mass="40159">LSHGSGVAGAISRAGGPNIQRDSNEYIDKEGKVPTGQCVLMDAHNLQPIRFVVHTVGPSVRGSVTPQDERHLSSAVSSSLYAAAEEGAASIAIPCISTGIFGFPVDKACSLIVGACTKFAASPPPGNTLRSIVLIDISTDRVQTLKQCLGRAGGAPPPSLPTAARGGLSSTHSGPVIKAAGLLAVRLCGGRVQVLLSVEHRSDSFKGKWSSGESLHVLGGQTDYRDGGDSRKTAAREFWEETGKLVKEQDVQSAIREADSLYLDYAKYQLYVVSAPPEAHTLPKLFQQRHGASVSVECSSLAWVGLDALVAALNGGKGKGKGKAQQVKADVGLKRHKSFPLSEFLSKILRDKAAMALVDQVAKTCSESGGGDPALETVLRTQI</sequence>
<dbReference type="Gene3D" id="3.90.79.10">
    <property type="entry name" value="Nucleoside Triphosphate Pyrophosphohydrolase"/>
    <property type="match status" value="1"/>
</dbReference>
<gene>
    <name evidence="3" type="ORF">KIPB_011887</name>
</gene>
<dbReference type="Proteomes" id="UP000265618">
    <property type="component" value="Unassembled WGS sequence"/>
</dbReference>
<dbReference type="Pfam" id="PF01661">
    <property type="entry name" value="Macro"/>
    <property type="match status" value="1"/>
</dbReference>
<evidence type="ECO:0000259" key="2">
    <source>
        <dbReference type="PROSITE" id="PS51154"/>
    </source>
</evidence>
<dbReference type="EMBL" id="BDIP01005028">
    <property type="protein sequence ID" value="GIQ89422.1"/>
    <property type="molecule type" value="Genomic_DNA"/>
</dbReference>
<dbReference type="PANTHER" id="PTHR11106">
    <property type="entry name" value="GANGLIOSIDE INDUCED DIFFERENTIATION ASSOCIATED PROTEIN 2-RELATED"/>
    <property type="match status" value="1"/>
</dbReference>
<keyword evidence="4" id="KW-1185">Reference proteome</keyword>
<dbReference type="InterPro" id="IPR002589">
    <property type="entry name" value="Macro_dom"/>
</dbReference>
<dbReference type="SMART" id="SM00506">
    <property type="entry name" value="A1pp"/>
    <property type="match status" value="1"/>
</dbReference>